<dbReference type="NCBIfam" id="TIGR03544">
    <property type="entry name" value="DivI1A_domain"/>
    <property type="match status" value="2"/>
</dbReference>
<evidence type="ECO:0000313" key="3">
    <source>
        <dbReference type="Proteomes" id="UP000277871"/>
    </source>
</evidence>
<reference evidence="2 3" key="1">
    <citation type="submission" date="2018-10" db="EMBL/GenBank/DDBJ databases">
        <title>Kocuria tytonicola, new bacteria from the preen glands of American barn owls (Tyto furcata).</title>
        <authorList>
            <person name="Braun M.S."/>
            <person name="Wang E."/>
            <person name="Zimmermann S."/>
            <person name="Boutin S."/>
            <person name="Wagner H."/>
            <person name="Wink M."/>
        </authorList>
    </citation>
    <scope>NUCLEOTIDE SEQUENCE [LARGE SCALE GENOMIC DNA]</scope>
    <source>
        <strain evidence="2 3">473</strain>
    </source>
</reference>
<name>A0A3L9L308_9MICC</name>
<evidence type="ECO:0000313" key="2">
    <source>
        <dbReference type="EMBL" id="RLY92359.1"/>
    </source>
</evidence>
<feature type="compositionally biased region" description="Low complexity" evidence="1">
    <location>
        <begin position="40"/>
        <end position="58"/>
    </location>
</feature>
<dbReference type="Proteomes" id="UP000277871">
    <property type="component" value="Unassembled WGS sequence"/>
</dbReference>
<dbReference type="InterPro" id="IPR019933">
    <property type="entry name" value="DivIVA_domain"/>
</dbReference>
<dbReference type="AlphaFoldDB" id="A0A3L9L308"/>
<organism evidence="2 3">
    <name type="scientific">Kocuria tytonicola</name>
    <dbReference type="NCBI Taxonomy" id="2055946"/>
    <lineage>
        <taxon>Bacteria</taxon>
        <taxon>Bacillati</taxon>
        <taxon>Actinomycetota</taxon>
        <taxon>Actinomycetes</taxon>
        <taxon>Micrococcales</taxon>
        <taxon>Micrococcaceae</taxon>
        <taxon>Kocuria</taxon>
    </lineage>
</organism>
<comment type="caution">
    <text evidence="2">The sequence shown here is derived from an EMBL/GenBank/DDBJ whole genome shotgun (WGS) entry which is preliminary data.</text>
</comment>
<sequence>MTSQDRFPRLDQRSWGYDPAQVDDFLDRVAAVLHATDARSPTAGHDAAASAPGAGATAVPGCEETGAAAGASSVEGAGTSGAVGESTPATAGSSARVGSRQVRERVFDRGREGYDPAAVDAHLDDLEDELFDREREAFVAEHGVQRWNEHVELLGQLLVGRLNRPRTERFRRPAKHRTAGYSAADVDVLCDRLMEQLRSAPDIDPRLLRGAVFRAAQGQRCYEEQQVDAFLDRAVEFVLAVRGHQTRR</sequence>
<feature type="region of interest" description="Disordered" evidence="1">
    <location>
        <begin position="37"/>
        <end position="58"/>
    </location>
</feature>
<dbReference type="RefSeq" id="WP_121864991.1">
    <property type="nucleotide sequence ID" value="NZ_RDEX01000002.1"/>
</dbReference>
<feature type="compositionally biased region" description="Low complexity" evidence="1">
    <location>
        <begin position="70"/>
        <end position="87"/>
    </location>
</feature>
<gene>
    <name evidence="2" type="ORF">EAE32_09480</name>
</gene>
<dbReference type="Gene3D" id="6.10.250.660">
    <property type="match status" value="2"/>
</dbReference>
<keyword evidence="3" id="KW-1185">Reference proteome</keyword>
<proteinExistence type="predicted"/>
<feature type="region of interest" description="Disordered" evidence="1">
    <location>
        <begin position="70"/>
        <end position="102"/>
    </location>
</feature>
<protein>
    <submittedName>
        <fullName evidence="2">DivIVA domain-containing protein</fullName>
    </submittedName>
</protein>
<evidence type="ECO:0000256" key="1">
    <source>
        <dbReference type="SAM" id="MobiDB-lite"/>
    </source>
</evidence>
<dbReference type="EMBL" id="RDEX01000002">
    <property type="protein sequence ID" value="RLY92359.1"/>
    <property type="molecule type" value="Genomic_DNA"/>
</dbReference>
<accession>A0A3L9L308</accession>